<evidence type="ECO:0000313" key="2">
    <source>
        <dbReference type="EMBL" id="KKB60908.1"/>
    </source>
</evidence>
<organism evidence="2 3">
    <name type="scientific">Robbsia andropogonis</name>
    <dbReference type="NCBI Taxonomy" id="28092"/>
    <lineage>
        <taxon>Bacteria</taxon>
        <taxon>Pseudomonadati</taxon>
        <taxon>Pseudomonadota</taxon>
        <taxon>Betaproteobacteria</taxon>
        <taxon>Burkholderiales</taxon>
        <taxon>Burkholderiaceae</taxon>
        <taxon>Robbsia</taxon>
    </lineage>
</organism>
<dbReference type="InterPro" id="IPR005084">
    <property type="entry name" value="CBM6"/>
</dbReference>
<dbReference type="PATRIC" id="fig|28092.6.peg.6229"/>
<name>A0A0F5JSY5_9BURK</name>
<dbReference type="InterPro" id="IPR008979">
    <property type="entry name" value="Galactose-bd-like_sf"/>
</dbReference>
<evidence type="ECO:0000259" key="1">
    <source>
        <dbReference type="PROSITE" id="PS51175"/>
    </source>
</evidence>
<dbReference type="Gene3D" id="2.60.120.260">
    <property type="entry name" value="Galactose-binding domain-like"/>
    <property type="match status" value="1"/>
</dbReference>
<feature type="non-terminal residue" evidence="2">
    <location>
        <position position="1"/>
    </location>
</feature>
<sequence>VSHNGPLDINLTCSGSATDRLTAYKVATIVAPASPTAYTGPLQYEAEYFDFKNIGGLVSNGVGGALRNYQGLGYLNFGGSDSASIRDTVTVPSGGAYTLMTRYVDADASVNNIDLYVNGIKVATPLFAQTTTNSDWATDQQAINLNAGKNIIEFRSNGTRSSNLYFDNIVISK</sequence>
<dbReference type="EMBL" id="LAQU01000126">
    <property type="protein sequence ID" value="KKB60908.1"/>
    <property type="molecule type" value="Genomic_DNA"/>
</dbReference>
<dbReference type="AlphaFoldDB" id="A0A0F5JSY5"/>
<proteinExistence type="predicted"/>
<reference evidence="2 3" key="1">
    <citation type="submission" date="2015-03" db="EMBL/GenBank/DDBJ databases">
        <title>Draft Genome Sequence of Burkholderia andropogonis type strain ICMP2807, isolated from Sorghum bicolor.</title>
        <authorList>
            <person name="Lopes-Santos L."/>
            <person name="Castro D.B."/>
            <person name="Ottoboni L.M."/>
            <person name="Park D."/>
            <person name="Weirc B.S."/>
            <person name="Destefano S.A."/>
        </authorList>
    </citation>
    <scope>NUCLEOTIDE SEQUENCE [LARGE SCALE GENOMIC DNA]</scope>
    <source>
        <strain evidence="2 3">ICMP2807</strain>
    </source>
</reference>
<comment type="caution">
    <text evidence="2">The sequence shown here is derived from an EMBL/GenBank/DDBJ whole genome shotgun (WGS) entry which is preliminary data.</text>
</comment>
<dbReference type="GO" id="GO:0030246">
    <property type="term" value="F:carbohydrate binding"/>
    <property type="evidence" value="ECO:0007669"/>
    <property type="project" value="InterPro"/>
</dbReference>
<evidence type="ECO:0000313" key="3">
    <source>
        <dbReference type="Proteomes" id="UP000033618"/>
    </source>
</evidence>
<accession>A0A0F5JSY5</accession>
<dbReference type="OrthoDB" id="176168at2"/>
<dbReference type="Proteomes" id="UP000033618">
    <property type="component" value="Unassembled WGS sequence"/>
</dbReference>
<dbReference type="Pfam" id="PF16990">
    <property type="entry name" value="CBM_35"/>
    <property type="match status" value="1"/>
</dbReference>
<dbReference type="SUPFAM" id="SSF49785">
    <property type="entry name" value="Galactose-binding domain-like"/>
    <property type="match status" value="1"/>
</dbReference>
<dbReference type="RefSeq" id="WP_046154538.1">
    <property type="nucleotide sequence ID" value="NZ_LAQU01000126.1"/>
</dbReference>
<keyword evidence="3" id="KW-1185">Reference proteome</keyword>
<feature type="domain" description="CBM6" evidence="1">
    <location>
        <begin position="42"/>
        <end position="172"/>
    </location>
</feature>
<dbReference type="PROSITE" id="PS51175">
    <property type="entry name" value="CBM6"/>
    <property type="match status" value="1"/>
</dbReference>
<dbReference type="STRING" id="28092.WM40_26390"/>
<gene>
    <name evidence="2" type="ORF">WM40_26390</name>
</gene>
<protein>
    <submittedName>
        <fullName evidence="2">Sugar-binding protein</fullName>
    </submittedName>
</protein>